<sequence length="136" mass="15633">MFAKRLKELRKKRKLTMQEVADFVGVAKSTYAGYESGYRQPTIESIQIISKKLHTSADYLLGLTESPDPPEPSHNAKEYLNYDQLHWDGIPLEKEDIELIRSLLDRVLRDRSKESGIPSEPDAIELRPSVRDNDYA</sequence>
<evidence type="ECO:0000313" key="5">
    <source>
        <dbReference type="Proteomes" id="UP001597493"/>
    </source>
</evidence>
<dbReference type="RefSeq" id="WP_379274274.1">
    <property type="nucleotide sequence ID" value="NZ_JBHUGT010000043.1"/>
</dbReference>
<dbReference type="Gene3D" id="1.10.260.40">
    <property type="entry name" value="lambda repressor-like DNA-binding domains"/>
    <property type="match status" value="1"/>
</dbReference>
<protein>
    <submittedName>
        <fullName evidence="4">Helix-turn-helix domain-containing protein</fullName>
    </submittedName>
</protein>
<feature type="domain" description="HTH cro/C1-type" evidence="3">
    <location>
        <begin position="6"/>
        <end position="60"/>
    </location>
</feature>
<dbReference type="InterPro" id="IPR001387">
    <property type="entry name" value="Cro/C1-type_HTH"/>
</dbReference>
<dbReference type="SUPFAM" id="SSF47413">
    <property type="entry name" value="lambda repressor-like DNA-binding domains"/>
    <property type="match status" value="1"/>
</dbReference>
<comment type="caution">
    <text evidence="4">The sequence shown here is derived from an EMBL/GenBank/DDBJ whole genome shotgun (WGS) entry which is preliminary data.</text>
</comment>
<gene>
    <name evidence="4" type="ORF">ACFSW5_14390</name>
</gene>
<dbReference type="EMBL" id="JBHUMY010000013">
    <property type="protein sequence ID" value="MFD2661440.1"/>
    <property type="molecule type" value="Genomic_DNA"/>
</dbReference>
<dbReference type="InterPro" id="IPR010982">
    <property type="entry name" value="Lambda_DNA-bd_dom_sf"/>
</dbReference>
<evidence type="ECO:0000313" key="4">
    <source>
        <dbReference type="EMBL" id="MFD2661440.1"/>
    </source>
</evidence>
<keyword evidence="5" id="KW-1185">Reference proteome</keyword>
<dbReference type="PANTHER" id="PTHR46558">
    <property type="entry name" value="TRACRIPTIONAL REGULATORY PROTEIN-RELATED-RELATED"/>
    <property type="match status" value="1"/>
</dbReference>
<dbReference type="PROSITE" id="PS50943">
    <property type="entry name" value="HTH_CROC1"/>
    <property type="match status" value="1"/>
</dbReference>
<reference evidence="5" key="1">
    <citation type="journal article" date="2019" name="Int. J. Syst. Evol. Microbiol.">
        <title>The Global Catalogue of Microorganisms (GCM) 10K type strain sequencing project: providing services to taxonomists for standard genome sequencing and annotation.</title>
        <authorList>
            <consortium name="The Broad Institute Genomics Platform"/>
            <consortium name="The Broad Institute Genome Sequencing Center for Infectious Disease"/>
            <person name="Wu L."/>
            <person name="Ma J."/>
        </authorList>
    </citation>
    <scope>NUCLEOTIDE SEQUENCE [LARGE SCALE GENOMIC DNA]</scope>
    <source>
        <strain evidence="5">TISTR 1827</strain>
    </source>
</reference>
<evidence type="ECO:0000256" key="2">
    <source>
        <dbReference type="SAM" id="MobiDB-lite"/>
    </source>
</evidence>
<organism evidence="4 5">
    <name type="scientific">Paenibacillus thailandensis</name>
    <dbReference type="NCBI Taxonomy" id="393250"/>
    <lineage>
        <taxon>Bacteria</taxon>
        <taxon>Bacillati</taxon>
        <taxon>Bacillota</taxon>
        <taxon>Bacilli</taxon>
        <taxon>Bacillales</taxon>
        <taxon>Paenibacillaceae</taxon>
        <taxon>Paenibacillus</taxon>
    </lineage>
</organism>
<name>A0ABW5QYZ5_9BACL</name>
<keyword evidence="1" id="KW-0238">DNA-binding</keyword>
<accession>A0ABW5QYZ5</accession>
<dbReference type="PANTHER" id="PTHR46558:SF14">
    <property type="entry name" value="HTH-TYPE TRANSCRIPTIONAL REGULATOR ANSR"/>
    <property type="match status" value="1"/>
</dbReference>
<feature type="compositionally biased region" description="Basic and acidic residues" evidence="2">
    <location>
        <begin position="124"/>
        <end position="136"/>
    </location>
</feature>
<dbReference type="Proteomes" id="UP001597493">
    <property type="component" value="Unassembled WGS sequence"/>
</dbReference>
<dbReference type="Pfam" id="PF01381">
    <property type="entry name" value="HTH_3"/>
    <property type="match status" value="1"/>
</dbReference>
<evidence type="ECO:0000256" key="1">
    <source>
        <dbReference type="ARBA" id="ARBA00023125"/>
    </source>
</evidence>
<feature type="region of interest" description="Disordered" evidence="2">
    <location>
        <begin position="111"/>
        <end position="136"/>
    </location>
</feature>
<evidence type="ECO:0000259" key="3">
    <source>
        <dbReference type="PROSITE" id="PS50943"/>
    </source>
</evidence>
<proteinExistence type="predicted"/>
<dbReference type="SMART" id="SM00530">
    <property type="entry name" value="HTH_XRE"/>
    <property type="match status" value="1"/>
</dbReference>
<dbReference type="CDD" id="cd00093">
    <property type="entry name" value="HTH_XRE"/>
    <property type="match status" value="1"/>
</dbReference>